<dbReference type="Pfam" id="PF08448">
    <property type="entry name" value="PAS_4"/>
    <property type="match status" value="1"/>
</dbReference>
<dbReference type="SUPFAM" id="SSF55785">
    <property type="entry name" value="PYP-like sensor domain (PAS domain)"/>
    <property type="match status" value="2"/>
</dbReference>
<dbReference type="InterPro" id="IPR001789">
    <property type="entry name" value="Sig_transdc_resp-reg_receiver"/>
</dbReference>
<dbReference type="Pfam" id="PF02518">
    <property type="entry name" value="HATPase_c"/>
    <property type="match status" value="1"/>
</dbReference>
<dbReference type="InterPro" id="IPR011006">
    <property type="entry name" value="CheY-like_superfamily"/>
</dbReference>
<protein>
    <recommendedName>
        <fullName evidence="2">histidine kinase</fullName>
        <ecNumber evidence="2">2.7.13.3</ecNumber>
    </recommendedName>
</protein>
<keyword evidence="3 4" id="KW-0597">Phosphoprotein</keyword>
<dbReference type="InterPro" id="IPR000700">
    <property type="entry name" value="PAS-assoc_C"/>
</dbReference>
<feature type="domain" description="PAC" evidence="10">
    <location>
        <begin position="252"/>
        <end position="304"/>
    </location>
</feature>
<dbReference type="RefSeq" id="WP_248343888.1">
    <property type="nucleotide sequence ID" value="NZ_AP025592.1"/>
</dbReference>
<dbReference type="CDD" id="cd00130">
    <property type="entry name" value="PAS"/>
    <property type="match status" value="2"/>
</dbReference>
<evidence type="ECO:0000259" key="8">
    <source>
        <dbReference type="PROSITE" id="PS50110"/>
    </source>
</evidence>
<dbReference type="PROSITE" id="PS50113">
    <property type="entry name" value="PAC"/>
    <property type="match status" value="2"/>
</dbReference>
<dbReference type="Proteomes" id="UP001162734">
    <property type="component" value="Chromosome"/>
</dbReference>
<dbReference type="NCBIfam" id="TIGR00229">
    <property type="entry name" value="sensory_box"/>
    <property type="match status" value="2"/>
</dbReference>
<dbReference type="PROSITE" id="PS50109">
    <property type="entry name" value="HIS_KIN"/>
    <property type="match status" value="1"/>
</dbReference>
<dbReference type="Gene3D" id="1.10.287.130">
    <property type="match status" value="1"/>
</dbReference>
<evidence type="ECO:0000256" key="5">
    <source>
        <dbReference type="SAM" id="Coils"/>
    </source>
</evidence>
<keyword evidence="12" id="KW-1185">Reference proteome</keyword>
<evidence type="ECO:0000256" key="3">
    <source>
        <dbReference type="ARBA" id="ARBA00022553"/>
    </source>
</evidence>
<dbReference type="InterPro" id="IPR004358">
    <property type="entry name" value="Sig_transdc_His_kin-like_C"/>
</dbReference>
<keyword evidence="5" id="KW-0175">Coiled coil</keyword>
<dbReference type="InterPro" id="IPR036890">
    <property type="entry name" value="HATPase_C_sf"/>
</dbReference>
<dbReference type="PANTHER" id="PTHR43547:SF2">
    <property type="entry name" value="HYBRID SIGNAL TRANSDUCTION HISTIDINE KINASE C"/>
    <property type="match status" value="1"/>
</dbReference>
<dbReference type="Gene3D" id="3.30.565.10">
    <property type="entry name" value="Histidine kinase-like ATPase, C-terminal domain"/>
    <property type="match status" value="1"/>
</dbReference>
<dbReference type="EMBL" id="AP025592">
    <property type="protein sequence ID" value="BDG07288.1"/>
    <property type="molecule type" value="Genomic_DNA"/>
</dbReference>
<dbReference type="InterPro" id="IPR003594">
    <property type="entry name" value="HATPase_dom"/>
</dbReference>
<sequence length="675" mass="75385">MREPPIAQNTHAPTQRGPAAAPQEELRAQLASALRMERELRKALEEHERQVRLFDGVTSTTPDFVYVFDLQGRFVYANRRLLEVWGMQLPDVIGKTCRELGYEQWHHDMHMREIAQVIETKRPIKGEVPFRAPLTGIFGVYEYIFTPVLGPDGAVESIAGTTRDVTDRKRVEEALRESEEKLRLAKDAAKMGAWDWNLLTGELHWTDRCKALFGLEPGTVMSYEVFVGAIHPEDRERVEGAVRAALSDHRDYDAEMRTVWPDGTVHWIASKGRATFDGHGRAVRMAGMALDISDRKGTEEQLREAVERLREADRRKDEFLGMLSHELRNPLAPIRNSIYLLEKAPPGSEASQRARAVIFRQTEQLARLVDDLLDVTRISRGKIELERQRLDARVIVRQVTEDLHGVFEHAGVELRVEHMGFAPAWVEVDPTRLSQVLGNLLQNAAKFTPSGGRVTVSLTRDERWAELCVRDTGAGIAAAELPHVFEPFVQSEQTLARSKGGLGLGLALVKGLVELHGGTVQGRSDGPGRGAEFVVRLPLVLPAQLPAETRPATPRAQRRIVLIDDNVDAAETLADVLALEGHSVKTARDARSGMALVREERPEFVLCDVGLPDLDGYDVARALRRDPALQDVRLVALSGYAQPDDRERARAAGFVAHIAKPADLDELRRLLTEEP</sequence>
<dbReference type="SMART" id="SM00448">
    <property type="entry name" value="REC"/>
    <property type="match status" value="1"/>
</dbReference>
<evidence type="ECO:0000259" key="9">
    <source>
        <dbReference type="PROSITE" id="PS50112"/>
    </source>
</evidence>
<dbReference type="CDD" id="cd17580">
    <property type="entry name" value="REC_2_DhkD-like"/>
    <property type="match status" value="1"/>
</dbReference>
<dbReference type="InterPro" id="IPR013655">
    <property type="entry name" value="PAS_fold_3"/>
</dbReference>
<evidence type="ECO:0000313" key="12">
    <source>
        <dbReference type="Proteomes" id="UP001162734"/>
    </source>
</evidence>
<dbReference type="Gene3D" id="3.40.50.2300">
    <property type="match status" value="1"/>
</dbReference>
<dbReference type="InterPro" id="IPR005467">
    <property type="entry name" value="His_kinase_dom"/>
</dbReference>
<dbReference type="PANTHER" id="PTHR43547">
    <property type="entry name" value="TWO-COMPONENT HISTIDINE KINASE"/>
    <property type="match status" value="1"/>
</dbReference>
<reference evidence="12" key="1">
    <citation type="journal article" date="2022" name="Int. J. Syst. Evol. Microbiol.">
        <title>Anaeromyxobacter oryzae sp. nov., Anaeromyxobacter diazotrophicus sp. nov. and Anaeromyxobacter paludicola sp. nov., isolated from paddy soils.</title>
        <authorList>
            <person name="Itoh H."/>
            <person name="Xu Z."/>
            <person name="Mise K."/>
            <person name="Masuda Y."/>
            <person name="Ushijima N."/>
            <person name="Hayakawa C."/>
            <person name="Shiratori Y."/>
            <person name="Senoo K."/>
        </authorList>
    </citation>
    <scope>NUCLEOTIDE SEQUENCE [LARGE SCALE GENOMIC DNA]</scope>
    <source>
        <strain evidence="12">Red630</strain>
    </source>
</reference>
<evidence type="ECO:0000256" key="6">
    <source>
        <dbReference type="SAM" id="MobiDB-lite"/>
    </source>
</evidence>
<feature type="domain" description="Response regulatory" evidence="8">
    <location>
        <begin position="559"/>
        <end position="675"/>
    </location>
</feature>
<evidence type="ECO:0000256" key="1">
    <source>
        <dbReference type="ARBA" id="ARBA00000085"/>
    </source>
</evidence>
<dbReference type="Pfam" id="PF08447">
    <property type="entry name" value="PAS_3"/>
    <property type="match status" value="1"/>
</dbReference>
<comment type="catalytic activity">
    <reaction evidence="1">
        <text>ATP + protein L-histidine = ADP + protein N-phospho-L-histidine.</text>
        <dbReference type="EC" id="2.7.13.3"/>
    </reaction>
</comment>
<dbReference type="InterPro" id="IPR003661">
    <property type="entry name" value="HisK_dim/P_dom"/>
</dbReference>
<dbReference type="SMART" id="SM00388">
    <property type="entry name" value="HisKA"/>
    <property type="match status" value="1"/>
</dbReference>
<dbReference type="InterPro" id="IPR036097">
    <property type="entry name" value="HisK_dim/P_sf"/>
</dbReference>
<dbReference type="Pfam" id="PF00072">
    <property type="entry name" value="Response_reg"/>
    <property type="match status" value="1"/>
</dbReference>
<dbReference type="Gene3D" id="3.30.450.20">
    <property type="entry name" value="PAS domain"/>
    <property type="match status" value="2"/>
</dbReference>
<dbReference type="InterPro" id="IPR013656">
    <property type="entry name" value="PAS_4"/>
</dbReference>
<dbReference type="EC" id="2.7.13.3" evidence="2"/>
<feature type="coiled-coil region" evidence="5">
    <location>
        <begin position="23"/>
        <end position="53"/>
    </location>
</feature>
<evidence type="ECO:0000256" key="4">
    <source>
        <dbReference type="PROSITE-ProRule" id="PRU00169"/>
    </source>
</evidence>
<dbReference type="Gene3D" id="2.10.70.100">
    <property type="match status" value="1"/>
</dbReference>
<feature type="modified residue" description="4-aspartylphosphate" evidence="4">
    <location>
        <position position="608"/>
    </location>
</feature>
<dbReference type="PRINTS" id="PR00344">
    <property type="entry name" value="BCTRLSENSOR"/>
</dbReference>
<evidence type="ECO:0000256" key="2">
    <source>
        <dbReference type="ARBA" id="ARBA00012438"/>
    </source>
</evidence>
<feature type="region of interest" description="Disordered" evidence="6">
    <location>
        <begin position="1"/>
        <end position="23"/>
    </location>
</feature>
<feature type="domain" description="PAS" evidence="9">
    <location>
        <begin position="46"/>
        <end position="96"/>
    </location>
</feature>
<dbReference type="CDD" id="cd00075">
    <property type="entry name" value="HATPase"/>
    <property type="match status" value="1"/>
</dbReference>
<dbReference type="SUPFAM" id="SSF55874">
    <property type="entry name" value="ATPase domain of HSP90 chaperone/DNA topoisomerase II/histidine kinase"/>
    <property type="match status" value="1"/>
</dbReference>
<dbReference type="SUPFAM" id="SSF52172">
    <property type="entry name" value="CheY-like"/>
    <property type="match status" value="1"/>
</dbReference>
<dbReference type="CDD" id="cd00082">
    <property type="entry name" value="HisKA"/>
    <property type="match status" value="1"/>
</dbReference>
<organism evidence="11 12">
    <name type="scientific">Anaeromyxobacter paludicola</name>
    <dbReference type="NCBI Taxonomy" id="2918171"/>
    <lineage>
        <taxon>Bacteria</taxon>
        <taxon>Pseudomonadati</taxon>
        <taxon>Myxococcota</taxon>
        <taxon>Myxococcia</taxon>
        <taxon>Myxococcales</taxon>
        <taxon>Cystobacterineae</taxon>
        <taxon>Anaeromyxobacteraceae</taxon>
        <taxon>Anaeromyxobacter</taxon>
    </lineage>
</organism>
<dbReference type="InterPro" id="IPR035965">
    <property type="entry name" value="PAS-like_dom_sf"/>
</dbReference>
<dbReference type="Pfam" id="PF00512">
    <property type="entry name" value="HisKA"/>
    <property type="match status" value="1"/>
</dbReference>
<dbReference type="SUPFAM" id="SSF47384">
    <property type="entry name" value="Homodimeric domain of signal transducing histidine kinase"/>
    <property type="match status" value="1"/>
</dbReference>
<feature type="domain" description="PAC" evidence="10">
    <location>
        <begin position="124"/>
        <end position="177"/>
    </location>
</feature>
<gene>
    <name evidence="11" type="ORF">AMPC_04010</name>
</gene>
<accession>A0ABM7X624</accession>
<dbReference type="PROSITE" id="PS50110">
    <property type="entry name" value="RESPONSE_REGULATORY"/>
    <property type="match status" value="1"/>
</dbReference>
<dbReference type="SMART" id="SM00091">
    <property type="entry name" value="PAS"/>
    <property type="match status" value="2"/>
</dbReference>
<name>A0ABM7X624_9BACT</name>
<dbReference type="PROSITE" id="PS50112">
    <property type="entry name" value="PAS"/>
    <property type="match status" value="2"/>
</dbReference>
<feature type="domain" description="PAS" evidence="9">
    <location>
        <begin position="178"/>
        <end position="249"/>
    </location>
</feature>
<evidence type="ECO:0000259" key="7">
    <source>
        <dbReference type="PROSITE" id="PS50109"/>
    </source>
</evidence>
<evidence type="ECO:0000313" key="11">
    <source>
        <dbReference type="EMBL" id="BDG07288.1"/>
    </source>
</evidence>
<proteinExistence type="predicted"/>
<dbReference type="SMART" id="SM00387">
    <property type="entry name" value="HATPase_c"/>
    <property type="match status" value="1"/>
</dbReference>
<dbReference type="InterPro" id="IPR000014">
    <property type="entry name" value="PAS"/>
</dbReference>
<feature type="domain" description="Histidine kinase" evidence="7">
    <location>
        <begin position="322"/>
        <end position="541"/>
    </location>
</feature>
<evidence type="ECO:0000259" key="10">
    <source>
        <dbReference type="PROSITE" id="PS50113"/>
    </source>
</evidence>